<feature type="transmembrane region" description="Helical" evidence="7">
    <location>
        <begin position="254"/>
        <end position="279"/>
    </location>
</feature>
<name>A0A7M7G0K2_STRPU</name>
<feature type="transmembrane region" description="Helical" evidence="7">
    <location>
        <begin position="211"/>
        <end position="234"/>
    </location>
</feature>
<dbReference type="PANTHER" id="PTHR45698">
    <property type="entry name" value="TRACE AMINE-ASSOCIATED RECEPTOR 19N-RELATED"/>
    <property type="match status" value="1"/>
</dbReference>
<evidence type="ECO:0000256" key="2">
    <source>
        <dbReference type="ARBA" id="ARBA00022692"/>
    </source>
</evidence>
<dbReference type="OrthoDB" id="9444602at2759"/>
<feature type="transmembrane region" description="Helical" evidence="7">
    <location>
        <begin position="349"/>
        <end position="371"/>
    </location>
</feature>
<accession>A0A7M7G0K2</accession>
<evidence type="ECO:0000313" key="11">
    <source>
        <dbReference type="Proteomes" id="UP000007110"/>
    </source>
</evidence>
<feature type="compositionally biased region" description="Polar residues" evidence="6">
    <location>
        <begin position="412"/>
        <end position="433"/>
    </location>
</feature>
<dbReference type="PROSITE" id="PS00237">
    <property type="entry name" value="G_PROTEIN_RECEP_F1_1"/>
    <property type="match status" value="1"/>
</dbReference>
<evidence type="ECO:0000256" key="7">
    <source>
        <dbReference type="SAM" id="Phobius"/>
    </source>
</evidence>
<dbReference type="SMART" id="SM01381">
    <property type="entry name" value="7TM_GPCR_Srsx"/>
    <property type="match status" value="1"/>
</dbReference>
<dbReference type="PRINTS" id="PR00237">
    <property type="entry name" value="GPCRRHODOPSN"/>
</dbReference>
<comment type="similarity">
    <text evidence="5">Belongs to the G-protein coupled receptor 1 family.</text>
</comment>
<feature type="transmembrane region" description="Helical" evidence="7">
    <location>
        <begin position="311"/>
        <end position="329"/>
    </location>
</feature>
<reference evidence="10" key="2">
    <citation type="submission" date="2021-01" db="UniProtKB">
        <authorList>
            <consortium name="EnsemblMetazoa"/>
        </authorList>
    </citation>
    <scope>IDENTIFICATION</scope>
</reference>
<dbReference type="InParanoid" id="A0A7M7G0K2"/>
<evidence type="ECO:0000256" key="3">
    <source>
        <dbReference type="ARBA" id="ARBA00022989"/>
    </source>
</evidence>
<evidence type="ECO:0000256" key="8">
    <source>
        <dbReference type="SAM" id="SignalP"/>
    </source>
</evidence>
<dbReference type="InterPro" id="IPR000276">
    <property type="entry name" value="GPCR_Rhodpsn"/>
</dbReference>
<reference evidence="11" key="1">
    <citation type="submission" date="2015-02" db="EMBL/GenBank/DDBJ databases">
        <title>Genome sequencing for Strongylocentrotus purpuratus.</title>
        <authorList>
            <person name="Murali S."/>
            <person name="Liu Y."/>
            <person name="Vee V."/>
            <person name="English A."/>
            <person name="Wang M."/>
            <person name="Skinner E."/>
            <person name="Han Y."/>
            <person name="Muzny D.M."/>
            <person name="Worley K.C."/>
            <person name="Gibbs R.A."/>
        </authorList>
    </citation>
    <scope>NUCLEOTIDE SEQUENCE</scope>
</reference>
<feature type="transmembrane region" description="Helical" evidence="7">
    <location>
        <begin position="131"/>
        <end position="148"/>
    </location>
</feature>
<feature type="chain" id="PRO_5029453138" description="G-protein coupled receptors family 1 profile domain-containing protein" evidence="8">
    <location>
        <begin position="35"/>
        <end position="433"/>
    </location>
</feature>
<dbReference type="CDD" id="cd00637">
    <property type="entry name" value="7tm_classA_rhodopsin-like"/>
    <property type="match status" value="1"/>
</dbReference>
<dbReference type="EnsemblMetazoa" id="XM_001199985">
    <property type="protein sequence ID" value="XP_001199985"/>
    <property type="gene ID" value="LOC763871"/>
</dbReference>
<feature type="signal peptide" evidence="8">
    <location>
        <begin position="1"/>
        <end position="34"/>
    </location>
</feature>
<dbReference type="KEGG" id="spu:763871"/>
<evidence type="ECO:0000256" key="1">
    <source>
        <dbReference type="ARBA" id="ARBA00004370"/>
    </source>
</evidence>
<evidence type="ECO:0000256" key="4">
    <source>
        <dbReference type="ARBA" id="ARBA00023136"/>
    </source>
</evidence>
<keyword evidence="11" id="KW-1185">Reference proteome</keyword>
<dbReference type="RefSeq" id="XP_001199985.2">
    <property type="nucleotide sequence ID" value="XM_001199985.2"/>
</dbReference>
<keyword evidence="5" id="KW-0297">G-protein coupled receptor</keyword>
<dbReference type="FunCoup" id="A0A7M7G0K2">
    <property type="interactions" value="801"/>
</dbReference>
<keyword evidence="3 7" id="KW-1133">Transmembrane helix</keyword>
<dbReference type="Pfam" id="PF00001">
    <property type="entry name" value="7tm_1"/>
    <property type="match status" value="1"/>
</dbReference>
<dbReference type="GeneID" id="763871"/>
<dbReference type="Proteomes" id="UP000007110">
    <property type="component" value="Unassembled WGS sequence"/>
</dbReference>
<keyword evidence="5" id="KW-0807">Transducer</keyword>
<dbReference type="AlphaFoldDB" id="A0A7M7G0K2"/>
<feature type="region of interest" description="Disordered" evidence="6">
    <location>
        <begin position="394"/>
        <end position="433"/>
    </location>
</feature>
<proteinExistence type="inferred from homology"/>
<sequence length="433" mass="48661">MKKVTASLDVMGNHIMNRLHLAAVLVILSNSTMAENATSLYNTSLADHQTATSLSHDPFFYDEAMLTRASDIRETTTIADIKVEQIWVWSTLEWPWWTILQLVSAIVGLVGNLLVIIVTFQRRSTSRPTDILISNLAIADFLTSLLLIPRPQATRVPDTSLGNFYCKLIWSAFFRWTAVSASIYILMTISFERFFAVVYPLRFNRIINRRLVSYIVICVWLLAVLIPLSGFVMFRVDLVSQRCVLKFPTNEGQVVFGCFVFATRLAIPALTMLITQMLIARELQKQSLRFKSNKGDSRSNVSFHIVARDRVIKLMAIVIAIYIVTWGPSQTAFFGLNVGLVSSSYFLSPFYRILGVLAFYNSCANPIIYAARFPQFRLAVMGLFVRNTQGRSSIFEQDTGSKDPKPGRAHTETSSNTQLSNITQSTSESGDIA</sequence>
<dbReference type="PANTHER" id="PTHR45698:SF1">
    <property type="entry name" value="TRACE AMINE-ASSOCIATED RECEPTOR 13C-LIKE"/>
    <property type="match status" value="1"/>
</dbReference>
<feature type="transmembrane region" description="Helical" evidence="7">
    <location>
        <begin position="168"/>
        <end position="191"/>
    </location>
</feature>
<evidence type="ECO:0000256" key="5">
    <source>
        <dbReference type="RuleBase" id="RU000688"/>
    </source>
</evidence>
<dbReference type="GO" id="GO:0016020">
    <property type="term" value="C:membrane"/>
    <property type="evidence" value="ECO:0007669"/>
    <property type="project" value="UniProtKB-SubCell"/>
</dbReference>
<dbReference type="GO" id="GO:0004930">
    <property type="term" value="F:G protein-coupled receptor activity"/>
    <property type="evidence" value="ECO:0007669"/>
    <property type="project" value="UniProtKB-KW"/>
</dbReference>
<organism evidence="10 11">
    <name type="scientific">Strongylocentrotus purpuratus</name>
    <name type="common">Purple sea urchin</name>
    <dbReference type="NCBI Taxonomy" id="7668"/>
    <lineage>
        <taxon>Eukaryota</taxon>
        <taxon>Metazoa</taxon>
        <taxon>Echinodermata</taxon>
        <taxon>Eleutherozoa</taxon>
        <taxon>Echinozoa</taxon>
        <taxon>Echinoidea</taxon>
        <taxon>Euechinoidea</taxon>
        <taxon>Echinacea</taxon>
        <taxon>Camarodonta</taxon>
        <taxon>Echinidea</taxon>
        <taxon>Strongylocentrotidae</taxon>
        <taxon>Strongylocentrotus</taxon>
    </lineage>
</organism>
<feature type="domain" description="G-protein coupled receptors family 1 profile" evidence="9">
    <location>
        <begin position="111"/>
        <end position="369"/>
    </location>
</feature>
<dbReference type="OMA" id="WSAFFRW"/>
<dbReference type="PROSITE" id="PS50262">
    <property type="entry name" value="G_PROTEIN_RECEP_F1_2"/>
    <property type="match status" value="1"/>
</dbReference>
<protein>
    <recommendedName>
        <fullName evidence="9">G-protein coupled receptors family 1 profile domain-containing protein</fullName>
    </recommendedName>
</protein>
<keyword evidence="5" id="KW-0675">Receptor</keyword>
<evidence type="ECO:0000259" key="9">
    <source>
        <dbReference type="PROSITE" id="PS50262"/>
    </source>
</evidence>
<feature type="transmembrane region" description="Helical" evidence="7">
    <location>
        <begin position="96"/>
        <end position="119"/>
    </location>
</feature>
<keyword evidence="8" id="KW-0732">Signal</keyword>
<keyword evidence="2 5" id="KW-0812">Transmembrane</keyword>
<keyword evidence="4 7" id="KW-0472">Membrane</keyword>
<comment type="subcellular location">
    <subcellularLocation>
        <location evidence="1">Membrane</location>
    </subcellularLocation>
</comment>
<evidence type="ECO:0000313" key="10">
    <source>
        <dbReference type="EnsemblMetazoa" id="XP_001199985"/>
    </source>
</evidence>
<dbReference type="Gene3D" id="1.20.1070.10">
    <property type="entry name" value="Rhodopsin 7-helix transmembrane proteins"/>
    <property type="match status" value="1"/>
</dbReference>
<feature type="compositionally biased region" description="Basic and acidic residues" evidence="6">
    <location>
        <begin position="399"/>
        <end position="411"/>
    </location>
</feature>
<dbReference type="InterPro" id="IPR017452">
    <property type="entry name" value="GPCR_Rhodpsn_7TM"/>
</dbReference>
<dbReference type="SUPFAM" id="SSF81321">
    <property type="entry name" value="Family A G protein-coupled receptor-like"/>
    <property type="match status" value="1"/>
</dbReference>
<evidence type="ECO:0000256" key="6">
    <source>
        <dbReference type="SAM" id="MobiDB-lite"/>
    </source>
</evidence>